<gene>
    <name evidence="2" type="ORF">RN001_015540</name>
</gene>
<protein>
    <recommendedName>
        <fullName evidence="1">Chromo domain-containing protein</fullName>
    </recommendedName>
</protein>
<dbReference type="CDD" id="cd00024">
    <property type="entry name" value="CD_CSD"/>
    <property type="match status" value="1"/>
</dbReference>
<organism evidence="2 3">
    <name type="scientific">Aquatica leii</name>
    <dbReference type="NCBI Taxonomy" id="1421715"/>
    <lineage>
        <taxon>Eukaryota</taxon>
        <taxon>Metazoa</taxon>
        <taxon>Ecdysozoa</taxon>
        <taxon>Arthropoda</taxon>
        <taxon>Hexapoda</taxon>
        <taxon>Insecta</taxon>
        <taxon>Pterygota</taxon>
        <taxon>Neoptera</taxon>
        <taxon>Endopterygota</taxon>
        <taxon>Coleoptera</taxon>
        <taxon>Polyphaga</taxon>
        <taxon>Elateriformia</taxon>
        <taxon>Elateroidea</taxon>
        <taxon>Lampyridae</taxon>
        <taxon>Luciolinae</taxon>
        <taxon>Aquatica</taxon>
    </lineage>
</organism>
<dbReference type="SUPFAM" id="SSF54160">
    <property type="entry name" value="Chromo domain-like"/>
    <property type="match status" value="1"/>
</dbReference>
<dbReference type="EMBL" id="JARPUR010000007">
    <property type="protein sequence ID" value="KAK4873511.1"/>
    <property type="molecule type" value="Genomic_DNA"/>
</dbReference>
<dbReference type="PANTHER" id="PTHR46585">
    <property type="entry name" value="INTEGRASE CORE DOMAIN CONTAINING PROTEIN"/>
    <property type="match status" value="1"/>
</dbReference>
<evidence type="ECO:0000313" key="2">
    <source>
        <dbReference type="EMBL" id="KAK4873511.1"/>
    </source>
</evidence>
<proteinExistence type="predicted"/>
<accession>A0AAN7S6Q1</accession>
<evidence type="ECO:0000259" key="1">
    <source>
        <dbReference type="PROSITE" id="PS50013"/>
    </source>
</evidence>
<dbReference type="GO" id="GO:0005694">
    <property type="term" value="C:chromosome"/>
    <property type="evidence" value="ECO:0007669"/>
    <property type="project" value="UniProtKB-ARBA"/>
</dbReference>
<dbReference type="InterPro" id="IPR000953">
    <property type="entry name" value="Chromo/chromo_shadow_dom"/>
</dbReference>
<sequence length="412" mass="48184">MKKREEVKKKFELLKQGEITKDKAFFPITKRLETISDQLNAKNTKLSFVNNKDEQNLNSKKLKHENTVAESTPIPTWSTKLSNLKKKIQSIKDEKLHEAKDQNIFDHNAATISNLKEDVIISEPSVEVDDYELDDLIEHSVEESNRNIENILDSNIYNEYLAEFDELPRRYIDAMVHDKKRQFDHRTGIRHDSFQEKFFIGTSAVEFIGSDIKVDEKIYNGTPGLYELLFKNTPVTYTDGDLHIYKEILDISNACRSNFDPNDEITNLYNNTFHRTIKMKPSMVNKNNEKSILQSAYSHIKIANQNNKFSLGDYVRISKYRNAFEKGYTPNWSNEIFIIRKVKLTNPTTYLLKDIKGDDILGGFYEMELQKVKHPDTYLIERILRKKGTKMYVKWLGFDETHNSWINKNSIA</sequence>
<dbReference type="Pfam" id="PF26634">
    <property type="entry name" value="DUF8207"/>
    <property type="match status" value="1"/>
</dbReference>
<dbReference type="InterPro" id="IPR058520">
    <property type="entry name" value="DUF8207"/>
</dbReference>
<dbReference type="AlphaFoldDB" id="A0AAN7S6Q1"/>
<evidence type="ECO:0000313" key="3">
    <source>
        <dbReference type="Proteomes" id="UP001353858"/>
    </source>
</evidence>
<dbReference type="Proteomes" id="UP001353858">
    <property type="component" value="Unassembled WGS sequence"/>
</dbReference>
<reference evidence="3" key="1">
    <citation type="submission" date="2023-01" db="EMBL/GenBank/DDBJ databases">
        <title>Key to firefly adult light organ development and bioluminescence: homeobox transcription factors regulate luciferase expression and transportation to peroxisome.</title>
        <authorList>
            <person name="Fu X."/>
        </authorList>
    </citation>
    <scope>NUCLEOTIDE SEQUENCE [LARGE SCALE GENOMIC DNA]</scope>
</reference>
<keyword evidence="3" id="KW-1185">Reference proteome</keyword>
<name>A0AAN7S6Q1_9COLE</name>
<feature type="domain" description="Chromo" evidence="1">
    <location>
        <begin position="378"/>
        <end position="412"/>
    </location>
</feature>
<dbReference type="PROSITE" id="PS50013">
    <property type="entry name" value="CHROMO_2"/>
    <property type="match status" value="1"/>
</dbReference>
<dbReference type="InterPro" id="IPR016197">
    <property type="entry name" value="Chromo-like_dom_sf"/>
</dbReference>
<dbReference type="PANTHER" id="PTHR46585:SF1">
    <property type="entry name" value="CHROMO DOMAIN-CONTAINING PROTEIN"/>
    <property type="match status" value="1"/>
</dbReference>
<comment type="caution">
    <text evidence="2">The sequence shown here is derived from an EMBL/GenBank/DDBJ whole genome shotgun (WGS) entry which is preliminary data.</text>
</comment>